<feature type="compositionally biased region" description="Basic and acidic residues" evidence="1">
    <location>
        <begin position="1"/>
        <end position="12"/>
    </location>
</feature>
<comment type="caution">
    <text evidence="3">The sequence shown here is derived from an EMBL/GenBank/DDBJ whole genome shotgun (WGS) entry which is preliminary data.</text>
</comment>
<feature type="compositionally biased region" description="Basic residues" evidence="1">
    <location>
        <begin position="13"/>
        <end position="24"/>
    </location>
</feature>
<evidence type="ECO:0000313" key="3">
    <source>
        <dbReference type="EMBL" id="RCH97387.1"/>
    </source>
</evidence>
<reference evidence="3 4" key="1">
    <citation type="journal article" date="2018" name="G3 (Bethesda)">
        <title>Phylogenetic and Phylogenomic Definition of Rhizopus Species.</title>
        <authorList>
            <person name="Gryganskyi A.P."/>
            <person name="Golan J."/>
            <person name="Dolatabadi S."/>
            <person name="Mondo S."/>
            <person name="Robb S."/>
            <person name="Idnurm A."/>
            <person name="Muszewska A."/>
            <person name="Steczkiewicz K."/>
            <person name="Masonjones S."/>
            <person name="Liao H.L."/>
            <person name="Gajdeczka M.T."/>
            <person name="Anike F."/>
            <person name="Vuek A."/>
            <person name="Anishchenko I.M."/>
            <person name="Voigt K."/>
            <person name="de Hoog G.S."/>
            <person name="Smith M.E."/>
            <person name="Heitman J."/>
            <person name="Vilgalys R."/>
            <person name="Stajich J.E."/>
        </authorList>
    </citation>
    <scope>NUCLEOTIDE SEQUENCE [LARGE SCALE GENOMIC DNA]</scope>
    <source>
        <strain evidence="3 4">LSU 92-RS-03</strain>
    </source>
</reference>
<feature type="region of interest" description="Disordered" evidence="1">
    <location>
        <begin position="1"/>
        <end position="32"/>
    </location>
</feature>
<evidence type="ECO:0000256" key="1">
    <source>
        <dbReference type="SAM" id="MobiDB-lite"/>
    </source>
</evidence>
<dbReference type="STRING" id="4846.A0A367K5E1"/>
<evidence type="ECO:0000313" key="4">
    <source>
        <dbReference type="Proteomes" id="UP000253551"/>
    </source>
</evidence>
<dbReference type="PANTHER" id="PTHR43591:SF24">
    <property type="entry name" value="2-METHOXY-6-POLYPRENYL-1,4-BENZOQUINOL METHYLASE, MITOCHONDRIAL"/>
    <property type="match status" value="1"/>
</dbReference>
<dbReference type="InterPro" id="IPR029063">
    <property type="entry name" value="SAM-dependent_MTases_sf"/>
</dbReference>
<dbReference type="Pfam" id="PF13649">
    <property type="entry name" value="Methyltransf_25"/>
    <property type="match status" value="1"/>
</dbReference>
<dbReference type="Proteomes" id="UP000253551">
    <property type="component" value="Unassembled WGS sequence"/>
</dbReference>
<dbReference type="GO" id="GO:0008168">
    <property type="term" value="F:methyltransferase activity"/>
    <property type="evidence" value="ECO:0007669"/>
    <property type="project" value="TreeGrafter"/>
</dbReference>
<dbReference type="Gene3D" id="3.40.50.150">
    <property type="entry name" value="Vaccinia Virus protein VP39"/>
    <property type="match status" value="1"/>
</dbReference>
<evidence type="ECO:0000259" key="2">
    <source>
        <dbReference type="Pfam" id="PF13649"/>
    </source>
</evidence>
<dbReference type="OrthoDB" id="2013972at2759"/>
<dbReference type="SUPFAM" id="SSF53335">
    <property type="entry name" value="S-adenosyl-L-methionine-dependent methyltransferases"/>
    <property type="match status" value="1"/>
</dbReference>
<dbReference type="CDD" id="cd02440">
    <property type="entry name" value="AdoMet_MTases"/>
    <property type="match status" value="1"/>
</dbReference>
<dbReference type="PANTHER" id="PTHR43591">
    <property type="entry name" value="METHYLTRANSFERASE"/>
    <property type="match status" value="1"/>
</dbReference>
<accession>A0A367K5E1</accession>
<name>A0A367K5E1_RHIST</name>
<protein>
    <recommendedName>
        <fullName evidence="2">Methyltransferase domain-containing protein</fullName>
    </recommendedName>
</protein>
<proteinExistence type="predicted"/>
<sequence>MGTVQSREDLHNKKYKRTTKRRAKSSASLNDVKPVKHQVVLSDHVSPISPLSLRRSSFRRNRQSTSTRSSCFEEDLRSSCTSEEIEKKKKNSDIVFESKHSDIIWKHPVRPFIAYNKHDDKEYERQLRQHYVLKHILKGNIHVPVSKESPVVILDSACGAGLWTLDMALDYPNAKVIGLDAFPERNGSDNTIISAPNVVYKTGDLTSQLQLPTNSVDVIYQRDASTILPHHVWPLLLSELKRVAKPGAYIQLVEYNFTLKDPGPVLALVNEWYRIASNSVGVIPSEAKQLNTFLIKAGFEDVKEMVIRIPIGEWHKDEVQKENGFLYKQVIKALFHSMKKWWVSELDVSAEEYDKVITAALKEFDEQRSSIEWVIYTARKPF</sequence>
<dbReference type="InterPro" id="IPR041698">
    <property type="entry name" value="Methyltransf_25"/>
</dbReference>
<dbReference type="AlphaFoldDB" id="A0A367K5E1"/>
<organism evidence="3 4">
    <name type="scientific">Rhizopus stolonifer</name>
    <name type="common">Rhizopus nigricans</name>
    <dbReference type="NCBI Taxonomy" id="4846"/>
    <lineage>
        <taxon>Eukaryota</taxon>
        <taxon>Fungi</taxon>
        <taxon>Fungi incertae sedis</taxon>
        <taxon>Mucoromycota</taxon>
        <taxon>Mucoromycotina</taxon>
        <taxon>Mucoromycetes</taxon>
        <taxon>Mucorales</taxon>
        <taxon>Mucorineae</taxon>
        <taxon>Rhizopodaceae</taxon>
        <taxon>Rhizopus</taxon>
    </lineage>
</organism>
<dbReference type="EMBL" id="PJQM01002189">
    <property type="protein sequence ID" value="RCH97387.1"/>
    <property type="molecule type" value="Genomic_DNA"/>
</dbReference>
<feature type="domain" description="Methyltransferase" evidence="2">
    <location>
        <begin position="153"/>
        <end position="247"/>
    </location>
</feature>
<keyword evidence="4" id="KW-1185">Reference proteome</keyword>
<gene>
    <name evidence="3" type="ORF">CU098_008791</name>
</gene>